<protein>
    <recommendedName>
        <fullName evidence="3">ASCH domain-containing protein</fullName>
    </recommendedName>
</protein>
<evidence type="ECO:0000313" key="1">
    <source>
        <dbReference type="EMBL" id="GAA5137507.1"/>
    </source>
</evidence>
<dbReference type="Gene3D" id="2.30.130.30">
    <property type="entry name" value="Hypothetical protein"/>
    <property type="match status" value="1"/>
</dbReference>
<dbReference type="EMBL" id="BAABIA010000003">
    <property type="protein sequence ID" value="GAA5137507.1"/>
    <property type="molecule type" value="Genomic_DNA"/>
</dbReference>
<name>A0ABP9P5E8_9BACT</name>
<gene>
    <name evidence="1" type="ORF">GCM10023213_14350</name>
</gene>
<dbReference type="SUPFAM" id="SSF88697">
    <property type="entry name" value="PUA domain-like"/>
    <property type="match status" value="1"/>
</dbReference>
<sequence>MPALLALPAPADPLARYVAIREAQLQNPHLTLTHPWGLLRKCFLYKRPSWVLLQVERANEERRQMDARVFRRVQRIARRHQAKWPPLAGVARFPSHALSIRQPWAWLIVHGPKRFENRMWSKLNPARHFRGPFLIHAAQGMTRDEYAMAHGMAEENGVILPPFEELQRGGIIGEAHAANFVEFSEVDPGDAPWAFTSGIELINVKAIPFKPCKGRLGFFKVNYDEL</sequence>
<proteinExistence type="predicted"/>
<comment type="caution">
    <text evidence="1">The sequence shown here is derived from an EMBL/GenBank/DDBJ whole genome shotgun (WGS) entry which is preliminary data.</text>
</comment>
<reference evidence="2" key="1">
    <citation type="journal article" date="2019" name="Int. J. Syst. Evol. Microbiol.">
        <title>The Global Catalogue of Microorganisms (GCM) 10K type strain sequencing project: providing services to taxonomists for standard genome sequencing and annotation.</title>
        <authorList>
            <consortium name="The Broad Institute Genomics Platform"/>
            <consortium name="The Broad Institute Genome Sequencing Center for Infectious Disease"/>
            <person name="Wu L."/>
            <person name="Ma J."/>
        </authorList>
    </citation>
    <scope>NUCLEOTIDE SEQUENCE [LARGE SCALE GENOMIC DNA]</scope>
    <source>
        <strain evidence="2">JCM 18053</strain>
    </source>
</reference>
<accession>A0ABP9P5E8</accession>
<dbReference type="RefSeq" id="WP_345735696.1">
    <property type="nucleotide sequence ID" value="NZ_BAABIA010000003.1"/>
</dbReference>
<dbReference type="Proteomes" id="UP001499852">
    <property type="component" value="Unassembled WGS sequence"/>
</dbReference>
<evidence type="ECO:0000313" key="2">
    <source>
        <dbReference type="Proteomes" id="UP001499852"/>
    </source>
</evidence>
<keyword evidence="2" id="KW-1185">Reference proteome</keyword>
<evidence type="ECO:0008006" key="3">
    <source>
        <dbReference type="Google" id="ProtNLM"/>
    </source>
</evidence>
<dbReference type="InterPro" id="IPR015947">
    <property type="entry name" value="PUA-like_sf"/>
</dbReference>
<organism evidence="1 2">
    <name type="scientific">Prosthecobacter algae</name>
    <dbReference type="NCBI Taxonomy" id="1144682"/>
    <lineage>
        <taxon>Bacteria</taxon>
        <taxon>Pseudomonadati</taxon>
        <taxon>Verrucomicrobiota</taxon>
        <taxon>Verrucomicrobiia</taxon>
        <taxon>Verrucomicrobiales</taxon>
        <taxon>Verrucomicrobiaceae</taxon>
        <taxon>Prosthecobacter</taxon>
    </lineage>
</organism>